<dbReference type="Proteomes" id="UP000886523">
    <property type="component" value="Unassembled WGS sequence"/>
</dbReference>
<evidence type="ECO:0000313" key="1">
    <source>
        <dbReference type="EMBL" id="KAF9511739.1"/>
    </source>
</evidence>
<dbReference type="EMBL" id="MU128996">
    <property type="protein sequence ID" value="KAF9511739.1"/>
    <property type="molecule type" value="Genomic_DNA"/>
</dbReference>
<sequence>MPRLDSNSLLSQCGPAITYANGPKAHLTYREARGRPHAQLPRDVLMPSNSTTLVPSDLGEIWRGFRFFSLHSLNSVLNISLVLGNTYVITPAFPPCFLPTLLLSVGLSH</sequence>
<gene>
    <name evidence="1" type="ORF">BS47DRAFT_1346340</name>
</gene>
<protein>
    <submittedName>
        <fullName evidence="1">Uncharacterized protein</fullName>
    </submittedName>
</protein>
<dbReference type="AlphaFoldDB" id="A0A9P6AU35"/>
<evidence type="ECO:0000313" key="2">
    <source>
        <dbReference type="Proteomes" id="UP000886523"/>
    </source>
</evidence>
<reference evidence="1" key="1">
    <citation type="journal article" date="2020" name="Nat. Commun.">
        <title>Large-scale genome sequencing of mycorrhizal fungi provides insights into the early evolution of symbiotic traits.</title>
        <authorList>
            <person name="Miyauchi S."/>
            <person name="Kiss E."/>
            <person name="Kuo A."/>
            <person name="Drula E."/>
            <person name="Kohler A."/>
            <person name="Sanchez-Garcia M."/>
            <person name="Morin E."/>
            <person name="Andreopoulos B."/>
            <person name="Barry K.W."/>
            <person name="Bonito G."/>
            <person name="Buee M."/>
            <person name="Carver A."/>
            <person name="Chen C."/>
            <person name="Cichocki N."/>
            <person name="Clum A."/>
            <person name="Culley D."/>
            <person name="Crous P.W."/>
            <person name="Fauchery L."/>
            <person name="Girlanda M."/>
            <person name="Hayes R.D."/>
            <person name="Keri Z."/>
            <person name="LaButti K."/>
            <person name="Lipzen A."/>
            <person name="Lombard V."/>
            <person name="Magnuson J."/>
            <person name="Maillard F."/>
            <person name="Murat C."/>
            <person name="Nolan M."/>
            <person name="Ohm R.A."/>
            <person name="Pangilinan J."/>
            <person name="Pereira M.F."/>
            <person name="Perotto S."/>
            <person name="Peter M."/>
            <person name="Pfister S."/>
            <person name="Riley R."/>
            <person name="Sitrit Y."/>
            <person name="Stielow J.B."/>
            <person name="Szollosi G."/>
            <person name="Zifcakova L."/>
            <person name="Stursova M."/>
            <person name="Spatafora J.W."/>
            <person name="Tedersoo L."/>
            <person name="Vaario L.M."/>
            <person name="Yamada A."/>
            <person name="Yan M."/>
            <person name="Wang P."/>
            <person name="Xu J."/>
            <person name="Bruns T."/>
            <person name="Baldrian P."/>
            <person name="Vilgalys R."/>
            <person name="Dunand C."/>
            <person name="Henrissat B."/>
            <person name="Grigoriev I.V."/>
            <person name="Hibbett D."/>
            <person name="Nagy L.G."/>
            <person name="Martin F.M."/>
        </authorList>
    </citation>
    <scope>NUCLEOTIDE SEQUENCE</scope>
    <source>
        <strain evidence="1">UP504</strain>
    </source>
</reference>
<comment type="caution">
    <text evidence="1">The sequence shown here is derived from an EMBL/GenBank/DDBJ whole genome shotgun (WGS) entry which is preliminary data.</text>
</comment>
<feature type="non-terminal residue" evidence="1">
    <location>
        <position position="109"/>
    </location>
</feature>
<proteinExistence type="predicted"/>
<organism evidence="1 2">
    <name type="scientific">Hydnum rufescens UP504</name>
    <dbReference type="NCBI Taxonomy" id="1448309"/>
    <lineage>
        <taxon>Eukaryota</taxon>
        <taxon>Fungi</taxon>
        <taxon>Dikarya</taxon>
        <taxon>Basidiomycota</taxon>
        <taxon>Agaricomycotina</taxon>
        <taxon>Agaricomycetes</taxon>
        <taxon>Cantharellales</taxon>
        <taxon>Hydnaceae</taxon>
        <taxon>Hydnum</taxon>
    </lineage>
</organism>
<keyword evidence="2" id="KW-1185">Reference proteome</keyword>
<name>A0A9P6AU35_9AGAM</name>
<accession>A0A9P6AU35</accession>